<organism evidence="1 2">
    <name type="scientific">Candidatus Methylocalor cossyra</name>
    <dbReference type="NCBI Taxonomy" id="3108543"/>
    <lineage>
        <taxon>Bacteria</taxon>
        <taxon>Pseudomonadati</taxon>
        <taxon>Pseudomonadota</taxon>
        <taxon>Gammaproteobacteria</taxon>
        <taxon>Methylococcales</taxon>
        <taxon>Methylococcaceae</taxon>
        <taxon>Candidatus Methylocalor</taxon>
    </lineage>
</organism>
<dbReference type="Proteomes" id="UP001497493">
    <property type="component" value="Chromosome"/>
</dbReference>
<reference evidence="1 2" key="1">
    <citation type="submission" date="2024-04" db="EMBL/GenBank/DDBJ databases">
        <authorList>
            <person name="Cremers G."/>
        </authorList>
    </citation>
    <scope>NUCLEOTIDE SEQUENCE [LARGE SCALE GENOMIC DNA]</scope>
    <source>
        <strain evidence="1">MeCH1-AG</strain>
    </source>
</reference>
<name>A0ABP1C822_9GAMM</name>
<dbReference type="EMBL" id="OZ026884">
    <property type="protein sequence ID" value="CAL1240396.1"/>
    <property type="molecule type" value="Genomic_DNA"/>
</dbReference>
<keyword evidence="2" id="KW-1185">Reference proteome</keyword>
<evidence type="ECO:0000313" key="1">
    <source>
        <dbReference type="EMBL" id="CAL1240396.1"/>
    </source>
</evidence>
<evidence type="ECO:0000313" key="2">
    <source>
        <dbReference type="Proteomes" id="UP001497493"/>
    </source>
</evidence>
<proteinExistence type="predicted"/>
<sequence>MTCSMGVAGRPGGGAAWAAALAVWLKAKVTAIERLESPNFSIALMFDLVEVGMRSIRGRHSARDRTFLKRERLSLLARRPMLGVDFEGPMKIEWQNLFPSPVFLPAASMQAPRRSCYHNFWSFAVPLEPVA</sequence>
<protein>
    <submittedName>
        <fullName evidence="1">Uncharacterized protein</fullName>
    </submittedName>
</protein>
<accession>A0ABP1C822</accession>
<gene>
    <name evidence="1" type="ORF">MECH1_V1_1620</name>
</gene>